<accession>A0ABW8F2D2</accession>
<dbReference type="EMBL" id="JBIUZV010000010">
    <property type="protein sequence ID" value="MFJ3047453.1"/>
    <property type="molecule type" value="Genomic_DNA"/>
</dbReference>
<gene>
    <name evidence="1" type="ORF">ACIPEN_16625</name>
</gene>
<proteinExistence type="predicted"/>
<evidence type="ECO:0000313" key="1">
    <source>
        <dbReference type="EMBL" id="MFJ3047453.1"/>
    </source>
</evidence>
<sequence>MNIPEQGNLICRQCGRKEGMHPLASAIWHYATCVKCRNKDSVTEQAKNVPV</sequence>
<protein>
    <submittedName>
        <fullName evidence="1">Uncharacterized protein</fullName>
    </submittedName>
</protein>
<reference evidence="1 2" key="1">
    <citation type="submission" date="2024-10" db="EMBL/GenBank/DDBJ databases">
        <title>The Natural Products Discovery Center: Release of the First 8490 Sequenced Strains for Exploring Actinobacteria Biosynthetic Diversity.</title>
        <authorList>
            <person name="Kalkreuter E."/>
            <person name="Kautsar S.A."/>
            <person name="Yang D."/>
            <person name="Bader C.D."/>
            <person name="Teijaro C.N."/>
            <person name="Fluegel L."/>
            <person name="Davis C.M."/>
            <person name="Simpson J.R."/>
            <person name="Lauterbach L."/>
            <person name="Steele A.D."/>
            <person name="Gui C."/>
            <person name="Meng S."/>
            <person name="Li G."/>
            <person name="Viehrig K."/>
            <person name="Ye F."/>
            <person name="Su P."/>
            <person name="Kiefer A.F."/>
            <person name="Nichols A."/>
            <person name="Cepeda A.J."/>
            <person name="Yan W."/>
            <person name="Fan B."/>
            <person name="Jiang Y."/>
            <person name="Adhikari A."/>
            <person name="Zheng C.-J."/>
            <person name="Schuster L."/>
            <person name="Cowan T.M."/>
            <person name="Smanski M.J."/>
            <person name="Chevrette M.G."/>
            <person name="De Carvalho L.P.S."/>
            <person name="Shen B."/>
        </authorList>
    </citation>
    <scope>NUCLEOTIDE SEQUENCE [LARGE SCALE GENOMIC DNA]</scope>
    <source>
        <strain evidence="1 2">NPDC087045</strain>
    </source>
</reference>
<dbReference type="Proteomes" id="UP001617427">
    <property type="component" value="Unassembled WGS sequence"/>
</dbReference>
<dbReference type="RefSeq" id="WP_197091040.1">
    <property type="nucleotide sequence ID" value="NZ_JBIUZV010000010.1"/>
</dbReference>
<comment type="caution">
    <text evidence="1">The sequence shown here is derived from an EMBL/GenBank/DDBJ whole genome shotgun (WGS) entry which is preliminary data.</text>
</comment>
<evidence type="ECO:0000313" key="2">
    <source>
        <dbReference type="Proteomes" id="UP001617427"/>
    </source>
</evidence>
<organism evidence="1 2">
    <name type="scientific">Herbaspirillum chlorophenolicum</name>
    <dbReference type="NCBI Taxonomy" id="211589"/>
    <lineage>
        <taxon>Bacteria</taxon>
        <taxon>Pseudomonadati</taxon>
        <taxon>Pseudomonadota</taxon>
        <taxon>Betaproteobacteria</taxon>
        <taxon>Burkholderiales</taxon>
        <taxon>Oxalobacteraceae</taxon>
        <taxon>Herbaspirillum</taxon>
    </lineage>
</organism>
<keyword evidence="2" id="KW-1185">Reference proteome</keyword>
<name>A0ABW8F2D2_9BURK</name>